<evidence type="ECO:0000259" key="7">
    <source>
        <dbReference type="Pfam" id="PF01233"/>
    </source>
</evidence>
<dbReference type="Pfam" id="PF02799">
    <property type="entry name" value="NMT_C"/>
    <property type="match status" value="1"/>
</dbReference>
<evidence type="ECO:0000256" key="4">
    <source>
        <dbReference type="ARBA" id="ARBA00023315"/>
    </source>
</evidence>
<accession>A0A2K9V901</accession>
<feature type="domain" description="Glycylpeptide N-tetradecanoyltransferase C-terminal" evidence="8">
    <location>
        <begin position="204"/>
        <end position="348"/>
    </location>
</feature>
<evidence type="ECO:0000256" key="1">
    <source>
        <dbReference type="ARBA" id="ARBA00009469"/>
    </source>
</evidence>
<dbReference type="InterPro" id="IPR022676">
    <property type="entry name" value="NMT_N"/>
</dbReference>
<dbReference type="GO" id="GO:0004379">
    <property type="term" value="F:glycylpeptide N-tetradecanoyltransferase activity"/>
    <property type="evidence" value="ECO:0007669"/>
    <property type="project" value="UniProtKB-EC"/>
</dbReference>
<keyword evidence="4" id="KW-0012">Acyltransferase</keyword>
<name>A0A2K9V901_9VIRU</name>
<evidence type="ECO:0000313" key="9">
    <source>
        <dbReference type="EMBL" id="AUV58695.1"/>
    </source>
</evidence>
<dbReference type="Pfam" id="PF01233">
    <property type="entry name" value="NMT"/>
    <property type="match status" value="1"/>
</dbReference>
<feature type="domain" description="Glycylpeptide N-tetradecanoyltransferase N-terminal" evidence="7">
    <location>
        <begin position="20"/>
        <end position="169"/>
    </location>
</feature>
<protein>
    <recommendedName>
        <fullName evidence="2">glycylpeptide N-tetradecanoyltransferase</fullName>
        <ecNumber evidence="2">2.3.1.97</ecNumber>
    </recommendedName>
    <alternativeName>
        <fullName evidence="5">Myristoyl-CoA:protein N-myristoyltransferase</fullName>
    </alternativeName>
</protein>
<dbReference type="SUPFAM" id="SSF55729">
    <property type="entry name" value="Acyl-CoA N-acyltransferases (Nat)"/>
    <property type="match status" value="2"/>
</dbReference>
<comment type="similarity">
    <text evidence="1 6">Belongs to the NMT family.</text>
</comment>
<dbReference type="EC" id="2.3.1.97" evidence="2"/>
<evidence type="ECO:0000256" key="2">
    <source>
        <dbReference type="ARBA" id="ARBA00012923"/>
    </source>
</evidence>
<evidence type="ECO:0000259" key="8">
    <source>
        <dbReference type="Pfam" id="PF02799"/>
    </source>
</evidence>
<dbReference type="PANTHER" id="PTHR11377">
    <property type="entry name" value="N-MYRISTOYL TRANSFERASE"/>
    <property type="match status" value="1"/>
</dbReference>
<organism evidence="9">
    <name type="scientific">Bandra megavirus</name>
    <dbReference type="NCBI Taxonomy" id="2071566"/>
    <lineage>
        <taxon>Viruses</taxon>
        <taxon>Varidnaviria</taxon>
        <taxon>Bamfordvirae</taxon>
        <taxon>Nucleocytoviricota</taxon>
        <taxon>Megaviricetes</taxon>
        <taxon>Imitervirales</taxon>
        <taxon>Mimiviridae</taxon>
        <taxon>Megamimivirinae</taxon>
        <taxon>Megavirus</taxon>
    </lineage>
</organism>
<dbReference type="Gene3D" id="3.40.630.170">
    <property type="match status" value="1"/>
</dbReference>
<reference evidence="9" key="1">
    <citation type="submission" date="2018-01" db="EMBL/GenBank/DDBJ databases">
        <title>Draft genome sequence of Bandra megavirus.</title>
        <authorList>
            <person name="Chatterjee A."/>
            <person name="Yadav R."/>
            <person name="Kondabagil K."/>
        </authorList>
    </citation>
    <scope>NUCLEOTIDE SEQUENCE</scope>
    <source>
        <strain evidence="9">KK-1</strain>
    </source>
</reference>
<dbReference type="PANTHER" id="PTHR11377:SF5">
    <property type="entry name" value="GLYCYLPEPTIDE N-TETRADECANOYLTRANSFERASE"/>
    <property type="match status" value="1"/>
</dbReference>
<dbReference type="InterPro" id="IPR022677">
    <property type="entry name" value="NMT_C"/>
</dbReference>
<evidence type="ECO:0000256" key="3">
    <source>
        <dbReference type="ARBA" id="ARBA00022679"/>
    </source>
</evidence>
<keyword evidence="3 9" id="KW-0808">Transferase</keyword>
<dbReference type="InterPro" id="IPR000903">
    <property type="entry name" value="NMT"/>
</dbReference>
<evidence type="ECO:0000256" key="6">
    <source>
        <dbReference type="RuleBase" id="RU004178"/>
    </source>
</evidence>
<sequence length="358" mass="42223">MTFWNKQPLNTSIQNNICVINKNIDHGDVNLNDNNLPNGFSLKTLDCRHLDEIHDLLSKHYVQDQDNIIRLLYSKNFLYWYLKYIPPGFIIGLTYNCKIVGLITALFVDMIICGEKIKIPYINLLCVQSKIRYHGMAIFLMNEMKRRLLKINIMYSLFTTTKNISCNFSSVQEFAIPINYSKLKQVDFLVDDIPLLPIIDNNPLHLLKPNDMDIVVHKLNKFMDHLQFKPFFNQESGNHFLLPKKNIVYTFVKHNEKNEVTDMVSVYKNFFYCLEKNKIISVAHLSFYFFETLSITELVFMLLDKLSKYGFDQLIFRDHLFNSDINITKFSTDSELKYYLYNISIKQIIPSDICFFPF</sequence>
<proteinExistence type="inferred from homology"/>
<dbReference type="EMBL" id="MG779364">
    <property type="protein sequence ID" value="AUV58695.1"/>
    <property type="molecule type" value="Genomic_DNA"/>
</dbReference>
<dbReference type="InterPro" id="IPR016181">
    <property type="entry name" value="Acyl_CoA_acyltransferase"/>
</dbReference>
<evidence type="ECO:0000256" key="5">
    <source>
        <dbReference type="ARBA" id="ARBA00031242"/>
    </source>
</evidence>